<dbReference type="RefSeq" id="XP_002909227.1">
    <property type="nucleotide sequence ID" value="XM_002909181.1"/>
</dbReference>
<evidence type="ECO:0000313" key="2">
    <source>
        <dbReference type="Proteomes" id="UP000006643"/>
    </source>
</evidence>
<dbReference type="InParanoid" id="D0MRC2"/>
<evidence type="ECO:0000313" key="1">
    <source>
        <dbReference type="EMBL" id="EEY58041.1"/>
    </source>
</evidence>
<dbReference type="GeneID" id="9479585"/>
<protein>
    <submittedName>
        <fullName evidence="1">Uncharacterized protein</fullName>
    </submittedName>
</protein>
<keyword evidence="2" id="KW-1185">Reference proteome</keyword>
<reference evidence="2" key="1">
    <citation type="journal article" date="2009" name="Nature">
        <title>Genome sequence and analysis of the Irish potato famine pathogen Phytophthora infestans.</title>
        <authorList>
            <consortium name="The Broad Institute Genome Sequencing Platform"/>
            <person name="Haas B.J."/>
            <person name="Kamoun S."/>
            <person name="Zody M.C."/>
            <person name="Jiang R.H."/>
            <person name="Handsaker R.E."/>
            <person name="Cano L.M."/>
            <person name="Grabherr M."/>
            <person name="Kodira C.D."/>
            <person name="Raffaele S."/>
            <person name="Torto-Alalibo T."/>
            <person name="Bozkurt T.O."/>
            <person name="Ah-Fong A.M."/>
            <person name="Alvarado L."/>
            <person name="Anderson V.L."/>
            <person name="Armstrong M.R."/>
            <person name="Avrova A."/>
            <person name="Baxter L."/>
            <person name="Beynon J."/>
            <person name="Boevink P.C."/>
            <person name="Bollmann S.R."/>
            <person name="Bos J.I."/>
            <person name="Bulone V."/>
            <person name="Cai G."/>
            <person name="Cakir C."/>
            <person name="Carrington J.C."/>
            <person name="Chawner M."/>
            <person name="Conti L."/>
            <person name="Costanzo S."/>
            <person name="Ewan R."/>
            <person name="Fahlgren N."/>
            <person name="Fischbach M.A."/>
            <person name="Fugelstad J."/>
            <person name="Gilroy E.M."/>
            <person name="Gnerre S."/>
            <person name="Green P.J."/>
            <person name="Grenville-Briggs L.J."/>
            <person name="Griffith J."/>
            <person name="Grunwald N.J."/>
            <person name="Horn K."/>
            <person name="Horner N.R."/>
            <person name="Hu C.H."/>
            <person name="Huitema E."/>
            <person name="Jeong D.H."/>
            <person name="Jones A.M."/>
            <person name="Jones J.D."/>
            <person name="Jones R.W."/>
            <person name="Karlsson E.K."/>
            <person name="Kunjeti S.G."/>
            <person name="Lamour K."/>
            <person name="Liu Z."/>
            <person name="Ma L."/>
            <person name="Maclean D."/>
            <person name="Chibucos M.C."/>
            <person name="McDonald H."/>
            <person name="McWalters J."/>
            <person name="Meijer H.J."/>
            <person name="Morgan W."/>
            <person name="Morris P.F."/>
            <person name="Munro C.A."/>
            <person name="O'Neill K."/>
            <person name="Ospina-Giraldo M."/>
            <person name="Pinzon A."/>
            <person name="Pritchard L."/>
            <person name="Ramsahoye B."/>
            <person name="Ren Q."/>
            <person name="Restrepo S."/>
            <person name="Roy S."/>
            <person name="Sadanandom A."/>
            <person name="Savidor A."/>
            <person name="Schornack S."/>
            <person name="Schwartz D.C."/>
            <person name="Schumann U.D."/>
            <person name="Schwessinger B."/>
            <person name="Seyer L."/>
            <person name="Sharpe T."/>
            <person name="Silvar C."/>
            <person name="Song J."/>
            <person name="Studholme D.J."/>
            <person name="Sykes S."/>
            <person name="Thines M."/>
            <person name="van de Vondervoort P.J."/>
            <person name="Phuntumart V."/>
            <person name="Wawra S."/>
            <person name="Weide R."/>
            <person name="Win J."/>
            <person name="Young C."/>
            <person name="Zhou S."/>
            <person name="Fry W."/>
            <person name="Meyers B.C."/>
            <person name="van West P."/>
            <person name="Ristaino J."/>
            <person name="Govers F."/>
            <person name="Birch P.R."/>
            <person name="Whisson S.C."/>
            <person name="Judelson H.S."/>
            <person name="Nusbaum C."/>
        </authorList>
    </citation>
    <scope>NUCLEOTIDE SEQUENCE [LARGE SCALE GENOMIC DNA]</scope>
    <source>
        <strain evidence="2">T30-4</strain>
    </source>
</reference>
<organism evidence="1 2">
    <name type="scientific">Phytophthora infestans (strain T30-4)</name>
    <name type="common">Potato late blight agent</name>
    <dbReference type="NCBI Taxonomy" id="403677"/>
    <lineage>
        <taxon>Eukaryota</taxon>
        <taxon>Sar</taxon>
        <taxon>Stramenopiles</taxon>
        <taxon>Oomycota</taxon>
        <taxon>Peronosporomycetes</taxon>
        <taxon>Peronosporales</taxon>
        <taxon>Peronosporaceae</taxon>
        <taxon>Phytophthora</taxon>
    </lineage>
</organism>
<dbReference type="AlphaFoldDB" id="D0MRC2"/>
<gene>
    <name evidence="1" type="ORF">PITG_22665</name>
</gene>
<dbReference type="EMBL" id="DS028118">
    <property type="protein sequence ID" value="EEY58041.1"/>
    <property type="molecule type" value="Genomic_DNA"/>
</dbReference>
<dbReference type="HOGENOM" id="CLU_2431755_0_0_1"/>
<dbReference type="VEuPathDB" id="FungiDB:PITG_22665"/>
<proteinExistence type="predicted"/>
<dbReference type="Proteomes" id="UP000006643">
    <property type="component" value="Unassembled WGS sequence"/>
</dbReference>
<sequence length="91" mass="10537">MMRPPAHRARFEGRENRFFGILSGLENPIFGCAIRNCYVVSFRIPFIPHYRQRFGVRSPSWGRRRYLCGCARVGFATSMPVLASGNWDRVL</sequence>
<name>D0MRC2_PHYIT</name>
<accession>D0MRC2</accession>
<dbReference type="KEGG" id="pif:PITG_22665"/>